<gene>
    <name evidence="2" type="ORF">OZSIB_0465</name>
</gene>
<evidence type="ECO:0000259" key="1">
    <source>
        <dbReference type="Pfam" id="PF03781"/>
    </source>
</evidence>
<dbReference type="Proteomes" id="UP000252355">
    <property type="component" value="Unassembled WGS sequence"/>
</dbReference>
<reference evidence="2 3" key="1">
    <citation type="submission" date="2018-05" db="EMBL/GenBank/DDBJ databases">
        <title>A metagenomic window into the 2 km-deep terrestrial subsurface aquifer revealed taxonomically and functionally diverse microbial community comprising novel uncultured bacterial lineages.</title>
        <authorList>
            <person name="Kadnikov V.V."/>
            <person name="Mardanov A.V."/>
            <person name="Beletsky A.V."/>
            <person name="Banks D."/>
            <person name="Pimenov N.V."/>
            <person name="Frank Y.A."/>
            <person name="Karnachuk O.V."/>
            <person name="Ravin N.V."/>
        </authorList>
    </citation>
    <scope>NUCLEOTIDE SEQUENCE [LARGE SCALE GENOMIC DNA]</scope>
    <source>
        <strain evidence="2">BY5</strain>
    </source>
</reference>
<dbReference type="SUPFAM" id="SSF56436">
    <property type="entry name" value="C-type lectin-like"/>
    <property type="match status" value="1"/>
</dbReference>
<protein>
    <submittedName>
        <fullName evidence="2">Serine/threonine kinase</fullName>
    </submittedName>
</protein>
<dbReference type="InterPro" id="IPR051043">
    <property type="entry name" value="Sulfatase_Mod_Factor_Kinase"/>
</dbReference>
<dbReference type="Gene3D" id="3.90.1580.10">
    <property type="entry name" value="paralog of FGE (formylglycine-generating enzyme)"/>
    <property type="match status" value="1"/>
</dbReference>
<proteinExistence type="predicted"/>
<sequence>MVVLAAVVALMVGCRGGGSDGGDVALGPGPTTPEFQSPAVNPSPNRITEEVFYSTLTAGSTTVPIATETSRRIQKVSADGWTLKLPNDPAFANIGEGSTLVAPVTPEFPEGLVRYVVKVIDNGPEKVVETRVAALDEVFENGEMGLADIIDEGEVVEFLSAPEYDPNEAFDQDDTTIPEGSVRVPGVPGRGPRFQVLSKVGDGWVAPPGFRPAIRPIKVGSGFYFEINKILFDKDFNLNTTDDQFKVQAKFVFDPRLAMGCTIQEWKLTRALFKVSFDGELDLKIGADVPAKYSKAIELGRKKLQRKIVGYAGPVPIWITPEIPINLVIGGAVNPPVYTQASYKLSIVGGVEMVNGKTNLIKKFEQSSSYEANDPEGSIEVKAGIRPELVIFIEGLVGPKFGLEMFAKLIFSPLRVIALDLLLGITGGVGIELEVFSKKFYNGYWDLFTWEKSVWQKKGPLITIPYTPPDPKTPIVLTPAGYSPETLTSLSPGGASLIPDPTNIAIGNGHRLLMNRVEPQTFTMGGTVEPNAFAATVSKPFWMGRYEVTQAQYQQIMGVNPSTVKPSTAAELASWPVQNVSWFDAISFCNQLSYNLGLRPCYRTANGAITFDATANGFRLPTEAEWELAAQEANTDQQLDQQGYAGWDAIAWFWDNIPSTTATTLGKGPMAIGRKRANANSLYDMRGNVAEWVWDFHAPYTSNAKTNPTGPTTGTYRVIRGGSWDARSLNYSALYRTARDASGPTARNFSTGFRVARNAE</sequence>
<comment type="caution">
    <text evidence="2">The sequence shown here is derived from an EMBL/GenBank/DDBJ whole genome shotgun (WGS) entry which is preliminary data.</text>
</comment>
<dbReference type="InterPro" id="IPR042095">
    <property type="entry name" value="SUMF_sf"/>
</dbReference>
<dbReference type="GO" id="GO:0120147">
    <property type="term" value="F:formylglycine-generating oxidase activity"/>
    <property type="evidence" value="ECO:0007669"/>
    <property type="project" value="TreeGrafter"/>
</dbReference>
<name>A0A367ZLD2_9BACT</name>
<organism evidence="2 3">
    <name type="scientific">Candidatus Ozemobacter sibiricus</name>
    <dbReference type="NCBI Taxonomy" id="2268124"/>
    <lineage>
        <taxon>Bacteria</taxon>
        <taxon>Candidatus Ozemobacteria</taxon>
        <taxon>Candidatus Ozemobacterales</taxon>
        <taxon>Candidatus Ozemobacteraceae</taxon>
        <taxon>Candidatus Ozemobacter</taxon>
    </lineage>
</organism>
<feature type="domain" description="Sulfatase-modifying factor enzyme-like" evidence="1">
    <location>
        <begin position="529"/>
        <end position="757"/>
    </location>
</feature>
<dbReference type="EMBL" id="QOQW01000017">
    <property type="protein sequence ID" value="RCK78914.1"/>
    <property type="molecule type" value="Genomic_DNA"/>
</dbReference>
<dbReference type="PANTHER" id="PTHR23150:SF19">
    <property type="entry name" value="FORMYLGLYCINE-GENERATING ENZYME"/>
    <property type="match status" value="1"/>
</dbReference>
<keyword evidence="2" id="KW-0418">Kinase</keyword>
<keyword evidence="2" id="KW-0808">Transferase</keyword>
<evidence type="ECO:0000313" key="3">
    <source>
        <dbReference type="Proteomes" id="UP000252355"/>
    </source>
</evidence>
<dbReference type="AlphaFoldDB" id="A0A367ZLD2"/>
<dbReference type="GO" id="GO:0016301">
    <property type="term" value="F:kinase activity"/>
    <property type="evidence" value="ECO:0007669"/>
    <property type="project" value="UniProtKB-KW"/>
</dbReference>
<dbReference type="Pfam" id="PF03781">
    <property type="entry name" value="FGE-sulfatase"/>
    <property type="match status" value="1"/>
</dbReference>
<accession>A0A367ZLD2</accession>
<dbReference type="InterPro" id="IPR005532">
    <property type="entry name" value="SUMF_dom"/>
</dbReference>
<dbReference type="InterPro" id="IPR016187">
    <property type="entry name" value="CTDL_fold"/>
</dbReference>
<dbReference type="PANTHER" id="PTHR23150">
    <property type="entry name" value="SULFATASE MODIFYING FACTOR 1, 2"/>
    <property type="match status" value="1"/>
</dbReference>
<evidence type="ECO:0000313" key="2">
    <source>
        <dbReference type="EMBL" id="RCK78914.1"/>
    </source>
</evidence>